<evidence type="ECO:0000256" key="1">
    <source>
        <dbReference type="SAM" id="Coils"/>
    </source>
</evidence>
<feature type="region of interest" description="Disordered" evidence="2">
    <location>
        <begin position="309"/>
        <end position="343"/>
    </location>
</feature>
<dbReference type="Gene3D" id="1.20.5.1700">
    <property type="match status" value="1"/>
</dbReference>
<evidence type="ECO:0000256" key="2">
    <source>
        <dbReference type="SAM" id="MobiDB-lite"/>
    </source>
</evidence>
<evidence type="ECO:0008006" key="5">
    <source>
        <dbReference type="Google" id="ProtNLM"/>
    </source>
</evidence>
<keyword evidence="4" id="KW-1185">Reference proteome</keyword>
<dbReference type="Proteomes" id="UP000835052">
    <property type="component" value="Unassembled WGS sequence"/>
</dbReference>
<dbReference type="AlphaFoldDB" id="A0A8S1H5B8"/>
<evidence type="ECO:0000313" key="4">
    <source>
        <dbReference type="Proteomes" id="UP000835052"/>
    </source>
</evidence>
<comment type="caution">
    <text evidence="3">The sequence shown here is derived from an EMBL/GenBank/DDBJ whole genome shotgun (WGS) entry which is preliminary data.</text>
</comment>
<feature type="region of interest" description="Disordered" evidence="2">
    <location>
        <begin position="31"/>
        <end position="80"/>
    </location>
</feature>
<keyword evidence="1" id="KW-0175">Coiled coil</keyword>
<organism evidence="3 4">
    <name type="scientific">Caenorhabditis auriculariae</name>
    <dbReference type="NCBI Taxonomy" id="2777116"/>
    <lineage>
        <taxon>Eukaryota</taxon>
        <taxon>Metazoa</taxon>
        <taxon>Ecdysozoa</taxon>
        <taxon>Nematoda</taxon>
        <taxon>Chromadorea</taxon>
        <taxon>Rhabditida</taxon>
        <taxon>Rhabditina</taxon>
        <taxon>Rhabditomorpha</taxon>
        <taxon>Rhabditoidea</taxon>
        <taxon>Rhabditidae</taxon>
        <taxon>Peloderinae</taxon>
        <taxon>Caenorhabditis</taxon>
    </lineage>
</organism>
<accession>A0A8S1H5B8</accession>
<evidence type="ECO:0000313" key="3">
    <source>
        <dbReference type="EMBL" id="CAD6190522.1"/>
    </source>
</evidence>
<proteinExistence type="predicted"/>
<protein>
    <recommendedName>
        <fullName evidence="5">GRIP domain-containing protein</fullName>
    </recommendedName>
</protein>
<dbReference type="OrthoDB" id="5848685at2759"/>
<name>A0A8S1H5B8_9PELO</name>
<gene>
    <name evidence="3" type="ORF">CAUJ_LOCUS6441</name>
</gene>
<feature type="compositionally biased region" description="Low complexity" evidence="2">
    <location>
        <begin position="313"/>
        <end position="341"/>
    </location>
</feature>
<dbReference type="EMBL" id="CAJGYM010000016">
    <property type="protein sequence ID" value="CAD6190522.1"/>
    <property type="molecule type" value="Genomic_DNA"/>
</dbReference>
<reference evidence="3" key="1">
    <citation type="submission" date="2020-10" db="EMBL/GenBank/DDBJ databases">
        <authorList>
            <person name="Kikuchi T."/>
        </authorList>
    </citation>
    <scope>NUCLEOTIDE SEQUENCE</scope>
    <source>
        <strain evidence="3">NKZ352</strain>
    </source>
</reference>
<sequence length="396" mass="46046">MTLPQTAIPEEELQETMEASMIFFDQEFEPKSAEASDWEAYSTPAGSASDLSSEKMPPHTLEDNPERTTSKDQLLSEKTPSDLRLKVEENVHDWLPRAMQQLRDENEHLRSQLEVFHMANIEELRNEIENLRKQLEEANHTIDEIEVEAEQQYTEMSSEIDELCEVVMKKDEEIANLKEKLAKMDLDDSKLKEDLETKRLAIQRHLEIVENLRDELEQQEKKIDDLTKEKDKAINEAKEAKQKNDDKETFLANEAQMSLEIEDLQRELNKQKLILNSTSVAKIADTFERRILDLENAVRERDVLIHKQNQILNNNRRSPTSSRPSPSYSSNLPSSTSSSESFPVNFDSKTRDTIYSFLLSDRHSQLANIYNIGRILELSSQEEQTLERHLSRDRFL</sequence>
<feature type="compositionally biased region" description="Basic and acidic residues" evidence="2">
    <location>
        <begin position="52"/>
        <end position="70"/>
    </location>
</feature>
<feature type="coiled-coil region" evidence="1">
    <location>
        <begin position="99"/>
        <end position="274"/>
    </location>
</feature>